<comment type="caution">
    <text evidence="2">The sequence shown here is derived from an EMBL/GenBank/DDBJ whole genome shotgun (WGS) entry which is preliminary data.</text>
</comment>
<evidence type="ECO:0000313" key="3">
    <source>
        <dbReference type="Proteomes" id="UP000299102"/>
    </source>
</evidence>
<proteinExistence type="predicted"/>
<reference evidence="2 3" key="1">
    <citation type="journal article" date="2019" name="Commun. Biol.">
        <title>The bagworm genome reveals a unique fibroin gene that provides high tensile strength.</title>
        <authorList>
            <person name="Kono N."/>
            <person name="Nakamura H."/>
            <person name="Ohtoshi R."/>
            <person name="Tomita M."/>
            <person name="Numata K."/>
            <person name="Arakawa K."/>
        </authorList>
    </citation>
    <scope>NUCLEOTIDE SEQUENCE [LARGE SCALE GENOMIC DNA]</scope>
</reference>
<protein>
    <submittedName>
        <fullName evidence="2">Uncharacterized protein</fullName>
    </submittedName>
</protein>
<feature type="region of interest" description="Disordered" evidence="1">
    <location>
        <begin position="1"/>
        <end position="22"/>
    </location>
</feature>
<dbReference type="AlphaFoldDB" id="A0A4C2ADZ4"/>
<gene>
    <name evidence="2" type="ORF">EVAR_100250_1</name>
</gene>
<evidence type="ECO:0000256" key="1">
    <source>
        <dbReference type="SAM" id="MobiDB-lite"/>
    </source>
</evidence>
<accession>A0A4C2ADZ4</accession>
<dbReference type="EMBL" id="BGZK01002933">
    <property type="protein sequence ID" value="GBP97419.1"/>
    <property type="molecule type" value="Genomic_DNA"/>
</dbReference>
<keyword evidence="3" id="KW-1185">Reference proteome</keyword>
<feature type="compositionally biased region" description="Polar residues" evidence="1">
    <location>
        <begin position="1"/>
        <end position="10"/>
    </location>
</feature>
<sequence length="80" mass="8985">MLDGDSSQTLVRYRNRKQDRDQDLESKFRANVEIGDAGARAAGRRYLECAADRAELIIYVVTCPTSANLRKVGGRARGRR</sequence>
<organism evidence="2 3">
    <name type="scientific">Eumeta variegata</name>
    <name type="common">Bagworm moth</name>
    <name type="synonym">Eumeta japonica</name>
    <dbReference type="NCBI Taxonomy" id="151549"/>
    <lineage>
        <taxon>Eukaryota</taxon>
        <taxon>Metazoa</taxon>
        <taxon>Ecdysozoa</taxon>
        <taxon>Arthropoda</taxon>
        <taxon>Hexapoda</taxon>
        <taxon>Insecta</taxon>
        <taxon>Pterygota</taxon>
        <taxon>Neoptera</taxon>
        <taxon>Endopterygota</taxon>
        <taxon>Lepidoptera</taxon>
        <taxon>Glossata</taxon>
        <taxon>Ditrysia</taxon>
        <taxon>Tineoidea</taxon>
        <taxon>Psychidae</taxon>
        <taxon>Oiketicinae</taxon>
        <taxon>Eumeta</taxon>
    </lineage>
</organism>
<evidence type="ECO:0000313" key="2">
    <source>
        <dbReference type="EMBL" id="GBP97419.1"/>
    </source>
</evidence>
<dbReference type="Proteomes" id="UP000299102">
    <property type="component" value="Unassembled WGS sequence"/>
</dbReference>
<name>A0A4C2ADZ4_EUMVA</name>